<evidence type="ECO:0000313" key="1">
    <source>
        <dbReference type="EMBL" id="RXH39801.1"/>
    </source>
</evidence>
<dbReference type="EMBL" id="LBJM01000046">
    <property type="protein sequence ID" value="RXH39801.1"/>
    <property type="molecule type" value="Genomic_DNA"/>
</dbReference>
<comment type="caution">
    <text evidence="1">The sequence shown here is derived from an EMBL/GenBank/DDBJ whole genome shotgun (WGS) entry which is preliminary data.</text>
</comment>
<dbReference type="AlphaFoldDB" id="A0A4Q0SNV0"/>
<proteinExistence type="predicted"/>
<organism evidence="1 2">
    <name type="scientific">Bradyrhizobium zhanjiangense</name>
    <dbReference type="NCBI Taxonomy" id="1325107"/>
    <lineage>
        <taxon>Bacteria</taxon>
        <taxon>Pseudomonadati</taxon>
        <taxon>Pseudomonadota</taxon>
        <taxon>Alphaproteobacteria</taxon>
        <taxon>Hyphomicrobiales</taxon>
        <taxon>Nitrobacteraceae</taxon>
        <taxon>Bradyrhizobium</taxon>
    </lineage>
</organism>
<name>A0A4Q0SNV0_9BRAD</name>
<protein>
    <submittedName>
        <fullName evidence="1">Uncharacterized protein</fullName>
    </submittedName>
</protein>
<evidence type="ECO:0000313" key="2">
    <source>
        <dbReference type="Proteomes" id="UP000290565"/>
    </source>
</evidence>
<accession>A0A4Q0SNV0</accession>
<gene>
    <name evidence="1" type="ORF">XH94_15520</name>
</gene>
<reference evidence="1 2" key="1">
    <citation type="submission" date="2015-04" db="EMBL/GenBank/DDBJ databases">
        <title>Comparative genomics of rhizobia nodulating Arachis hypogaea in China.</title>
        <authorList>
            <person name="Li Y."/>
        </authorList>
    </citation>
    <scope>NUCLEOTIDE SEQUENCE [LARGE SCALE GENOMIC DNA]</scope>
    <source>
        <strain evidence="1 2">CCBAU 51787</strain>
    </source>
</reference>
<sequence length="62" mass="6561">MFALMSSVLLVGERMTPKLIVGGLLAMSGVATTPTSRHGIDIICPANGDHDVATPRARLIMR</sequence>
<dbReference type="Proteomes" id="UP000290565">
    <property type="component" value="Unassembled WGS sequence"/>
</dbReference>